<gene>
    <name evidence="1" type="ORF">ATANTOWER_026650</name>
</gene>
<evidence type="ECO:0000313" key="2">
    <source>
        <dbReference type="Proteomes" id="UP001345963"/>
    </source>
</evidence>
<reference evidence="1 2" key="1">
    <citation type="submission" date="2021-07" db="EMBL/GenBank/DDBJ databases">
        <authorList>
            <person name="Palmer J.M."/>
        </authorList>
    </citation>
    <scope>NUCLEOTIDE SEQUENCE [LARGE SCALE GENOMIC DNA]</scope>
    <source>
        <strain evidence="1 2">AT_MEX2019</strain>
        <tissue evidence="1">Muscle</tissue>
    </source>
</reference>
<evidence type="ECO:0000313" key="1">
    <source>
        <dbReference type="EMBL" id="MED6241780.1"/>
    </source>
</evidence>
<protein>
    <submittedName>
        <fullName evidence="1">Uncharacterized protein</fullName>
    </submittedName>
</protein>
<comment type="caution">
    <text evidence="1">The sequence shown here is derived from an EMBL/GenBank/DDBJ whole genome shotgun (WGS) entry which is preliminary data.</text>
</comment>
<accession>A0ABU7AWF8</accession>
<name>A0ABU7AWF8_9TELE</name>
<dbReference type="Proteomes" id="UP001345963">
    <property type="component" value="Unassembled WGS sequence"/>
</dbReference>
<sequence length="154" mass="17718">EGYRLIWKGTILNWCEMQIKIFLNKRKNYTTINTFFTKWLLKYTPDAVGQQRQENNLTRERIQKNIKLQAALKGLAAQRNSACAAIAGSWHRHLHATDKAAARFHMSSVNGTVSNMLYNVRSCKVLVWQEAFKFQRKSDLPDGSCTHLFNSGRG</sequence>
<feature type="non-terminal residue" evidence="1">
    <location>
        <position position="1"/>
    </location>
</feature>
<proteinExistence type="predicted"/>
<organism evidence="1 2">
    <name type="scientific">Ataeniobius toweri</name>
    <dbReference type="NCBI Taxonomy" id="208326"/>
    <lineage>
        <taxon>Eukaryota</taxon>
        <taxon>Metazoa</taxon>
        <taxon>Chordata</taxon>
        <taxon>Craniata</taxon>
        <taxon>Vertebrata</taxon>
        <taxon>Euteleostomi</taxon>
        <taxon>Actinopterygii</taxon>
        <taxon>Neopterygii</taxon>
        <taxon>Teleostei</taxon>
        <taxon>Neoteleostei</taxon>
        <taxon>Acanthomorphata</taxon>
        <taxon>Ovalentaria</taxon>
        <taxon>Atherinomorphae</taxon>
        <taxon>Cyprinodontiformes</taxon>
        <taxon>Goodeidae</taxon>
        <taxon>Ataeniobius</taxon>
    </lineage>
</organism>
<dbReference type="EMBL" id="JAHUTI010030138">
    <property type="protein sequence ID" value="MED6241780.1"/>
    <property type="molecule type" value="Genomic_DNA"/>
</dbReference>
<keyword evidence="2" id="KW-1185">Reference proteome</keyword>